<organism evidence="2 3">
    <name type="scientific">Cupriavidus basilensis OR16</name>
    <dbReference type="NCBI Taxonomy" id="1127483"/>
    <lineage>
        <taxon>Bacteria</taxon>
        <taxon>Pseudomonadati</taxon>
        <taxon>Pseudomonadota</taxon>
        <taxon>Betaproteobacteria</taxon>
        <taxon>Burkholderiales</taxon>
        <taxon>Burkholderiaceae</taxon>
        <taxon>Cupriavidus</taxon>
    </lineage>
</organism>
<reference evidence="2 3" key="1">
    <citation type="journal article" date="2012" name="J. Bacteriol.">
        <title>De Novo Genome Project of Cupriavidus basilensis OR16.</title>
        <authorList>
            <person name="Cserhati M."/>
            <person name="Kriszt B."/>
            <person name="Szoboszlay S."/>
            <person name="Toth A."/>
            <person name="Szabo I."/>
            <person name="Tancsics A."/>
            <person name="Nagy I."/>
            <person name="Horvath B."/>
            <person name="Nagy I."/>
            <person name="Kukolya J."/>
        </authorList>
    </citation>
    <scope>NUCLEOTIDE SEQUENCE [LARGE SCALE GENOMIC DNA]</scope>
    <source>
        <strain evidence="2 3">OR16</strain>
    </source>
</reference>
<feature type="region of interest" description="Disordered" evidence="1">
    <location>
        <begin position="25"/>
        <end position="69"/>
    </location>
</feature>
<gene>
    <name evidence="2" type="ORF">OR16_18086</name>
</gene>
<sequence>MGINLITREIFNLFRAGFGGQVATGRADAQEETPRKKIVRRAMGKSPAHEKRAMQREMAAPGMPSSGRR</sequence>
<name>H1S6S1_9BURK</name>
<protein>
    <submittedName>
        <fullName evidence="2">Uncharacterized protein</fullName>
    </submittedName>
</protein>
<dbReference type="RefSeq" id="WP_006159116.1">
    <property type="nucleotide sequence ID" value="NZ_AHJE01000044.1"/>
</dbReference>
<accession>H1S6S1</accession>
<evidence type="ECO:0000313" key="2">
    <source>
        <dbReference type="EMBL" id="EHP41732.1"/>
    </source>
</evidence>
<dbReference type="EMBL" id="AHJE01000044">
    <property type="protein sequence ID" value="EHP41732.1"/>
    <property type="molecule type" value="Genomic_DNA"/>
</dbReference>
<dbReference type="Proteomes" id="UP000005808">
    <property type="component" value="Unassembled WGS sequence"/>
</dbReference>
<comment type="caution">
    <text evidence="2">The sequence shown here is derived from an EMBL/GenBank/DDBJ whole genome shotgun (WGS) entry which is preliminary data.</text>
</comment>
<proteinExistence type="predicted"/>
<dbReference type="AlphaFoldDB" id="H1S6S1"/>
<evidence type="ECO:0000313" key="3">
    <source>
        <dbReference type="Proteomes" id="UP000005808"/>
    </source>
</evidence>
<evidence type="ECO:0000256" key="1">
    <source>
        <dbReference type="SAM" id="MobiDB-lite"/>
    </source>
</evidence>